<dbReference type="PANTHER" id="PTHR33442">
    <property type="entry name" value="TRANS-3-HYDROXY-L-PROLINE DEHYDRATASE"/>
    <property type="match status" value="1"/>
</dbReference>
<evidence type="ECO:0000313" key="3">
    <source>
        <dbReference type="Proteomes" id="UP001403385"/>
    </source>
</evidence>
<dbReference type="Gene3D" id="3.10.310.10">
    <property type="entry name" value="Diaminopimelate Epimerase, Chain A, domain 1"/>
    <property type="match status" value="2"/>
</dbReference>
<dbReference type="Pfam" id="PF05544">
    <property type="entry name" value="Pro_racemase"/>
    <property type="match status" value="1"/>
</dbReference>
<dbReference type="PIRSF" id="PIRSF029792">
    <property type="entry name" value="Pro_racemase"/>
    <property type="match status" value="1"/>
</dbReference>
<protein>
    <submittedName>
        <fullName evidence="2">Proline racemase family protein</fullName>
    </submittedName>
</protein>
<dbReference type="PANTHER" id="PTHR33442:SF1">
    <property type="entry name" value="TRANS-3-HYDROXY-L-PROLINE DEHYDRATASE"/>
    <property type="match status" value="1"/>
</dbReference>
<dbReference type="RefSeq" id="WP_346822202.1">
    <property type="nucleotide sequence ID" value="NZ_JBDKWZ010000008.1"/>
</dbReference>
<dbReference type="EMBL" id="JBDKWZ010000008">
    <property type="protein sequence ID" value="MEN7549427.1"/>
    <property type="molecule type" value="Genomic_DNA"/>
</dbReference>
<evidence type="ECO:0000256" key="1">
    <source>
        <dbReference type="ARBA" id="ARBA00007529"/>
    </source>
</evidence>
<dbReference type="SFLD" id="SFLDS00028">
    <property type="entry name" value="Proline_Racemase"/>
    <property type="match status" value="1"/>
</dbReference>
<comment type="caution">
    <text evidence="2">The sequence shown here is derived from an EMBL/GenBank/DDBJ whole genome shotgun (WGS) entry which is preliminary data.</text>
</comment>
<organism evidence="2 3">
    <name type="scientific">Rapidithrix thailandica</name>
    <dbReference type="NCBI Taxonomy" id="413964"/>
    <lineage>
        <taxon>Bacteria</taxon>
        <taxon>Pseudomonadati</taxon>
        <taxon>Bacteroidota</taxon>
        <taxon>Cytophagia</taxon>
        <taxon>Cytophagales</taxon>
        <taxon>Flammeovirgaceae</taxon>
        <taxon>Rapidithrix</taxon>
    </lineage>
</organism>
<keyword evidence="3" id="KW-1185">Reference proteome</keyword>
<dbReference type="InterPro" id="IPR008794">
    <property type="entry name" value="Pro_racemase_fam"/>
</dbReference>
<comment type="similarity">
    <text evidence="1">Belongs to the proline racemase family.</text>
</comment>
<dbReference type="FunFam" id="3.10.310.10:FF:000003">
    <property type="entry name" value="Proline racemase"/>
    <property type="match status" value="1"/>
</dbReference>
<proteinExistence type="inferred from homology"/>
<name>A0AAW9S7E5_9BACT</name>
<evidence type="ECO:0000313" key="2">
    <source>
        <dbReference type="EMBL" id="MEN7549427.1"/>
    </source>
</evidence>
<sequence length="378" mass="42181">MKNLVHLALSASGRPFTHNLAFTIMSQTYQQIRSNTTFTPPKNWQQIQTIDMHTGGEPLRVIVSGFPELKGRSVLEYRRYIKEHYDYLRKALMFEPRGHADMYGCLLLPPNDDEADFGVIFLHNEGYSTMCGHAIIALSTLAVEMGWVHVQEGDNLLKIDAPCGRITAFTHVENGKVTGVRFHCVPSFVVGLDRTIEVPGLGTVTYDLAYGGAFYTYVSMEKNHFDFDLTPKSYQHLIQAGMDIKCAVMQQDQDVIHPFEADLSFAYGTIFIGESLHDDADSRNVCIFAEGEVDRSPTGSGVSGRMAIHYARKELKIGEHMRIESITDSVFTGSVISEQAYGPYTAVIPQVEGTAFITGMHTFVINPDDPVKHGFILR</sequence>
<accession>A0AAW9S7E5</accession>
<dbReference type="AlphaFoldDB" id="A0AAW9S7E5"/>
<dbReference type="SUPFAM" id="SSF54506">
    <property type="entry name" value="Diaminopimelate epimerase-like"/>
    <property type="match status" value="1"/>
</dbReference>
<reference evidence="2 3" key="1">
    <citation type="submission" date="2024-04" db="EMBL/GenBank/DDBJ databases">
        <title>Novel genus in family Flammeovirgaceae.</title>
        <authorList>
            <person name="Nguyen T.H."/>
            <person name="Vuong T.Q."/>
            <person name="Le H."/>
            <person name="Kim S.-G."/>
        </authorList>
    </citation>
    <scope>NUCLEOTIDE SEQUENCE [LARGE SCALE GENOMIC DNA]</scope>
    <source>
        <strain evidence="2 3">JCM 23209</strain>
    </source>
</reference>
<gene>
    <name evidence="2" type="ORF">AAG747_16005</name>
</gene>
<dbReference type="Proteomes" id="UP001403385">
    <property type="component" value="Unassembled WGS sequence"/>
</dbReference>